<proteinExistence type="predicted"/>
<protein>
    <submittedName>
        <fullName evidence="1">Uncharacterized protein</fullName>
    </submittedName>
</protein>
<comment type="caution">
    <text evidence="1">The sequence shown here is derived from an EMBL/GenBank/DDBJ whole genome shotgun (WGS) entry which is preliminary data.</text>
</comment>
<gene>
    <name evidence="1" type="ORF">D917_03062</name>
</gene>
<sequence length="27" mass="2903">MMKTTNTSAQLKLSIQLLHCGHCSSLG</sequence>
<dbReference type="Proteomes" id="UP000243006">
    <property type="component" value="Unassembled WGS sequence"/>
</dbReference>
<name>A0A1Y3EFD0_9BILA</name>
<accession>A0A1Y3EFD0</accession>
<dbReference type="AlphaFoldDB" id="A0A1Y3EFD0"/>
<evidence type="ECO:0000313" key="1">
    <source>
        <dbReference type="EMBL" id="OUC42309.1"/>
    </source>
</evidence>
<organism evidence="1 2">
    <name type="scientific">Trichinella nativa</name>
    <dbReference type="NCBI Taxonomy" id="6335"/>
    <lineage>
        <taxon>Eukaryota</taxon>
        <taxon>Metazoa</taxon>
        <taxon>Ecdysozoa</taxon>
        <taxon>Nematoda</taxon>
        <taxon>Enoplea</taxon>
        <taxon>Dorylaimia</taxon>
        <taxon>Trichinellida</taxon>
        <taxon>Trichinellidae</taxon>
        <taxon>Trichinella</taxon>
    </lineage>
</organism>
<reference evidence="1 2" key="1">
    <citation type="submission" date="2015-04" db="EMBL/GenBank/DDBJ databases">
        <title>Draft genome of the roundworm Trichinella nativa.</title>
        <authorList>
            <person name="Mitreva M."/>
        </authorList>
    </citation>
    <scope>NUCLEOTIDE SEQUENCE [LARGE SCALE GENOMIC DNA]</scope>
    <source>
        <strain evidence="1 2">ISS45</strain>
    </source>
</reference>
<evidence type="ECO:0000313" key="2">
    <source>
        <dbReference type="Proteomes" id="UP000243006"/>
    </source>
</evidence>
<dbReference type="EMBL" id="LVZM01017606">
    <property type="protein sequence ID" value="OUC42309.1"/>
    <property type="molecule type" value="Genomic_DNA"/>
</dbReference>